<dbReference type="RefSeq" id="WP_090480960.1">
    <property type="nucleotide sequence ID" value="NZ_FOWZ01000003.1"/>
</dbReference>
<dbReference type="Gene3D" id="3.40.50.10090">
    <property type="match status" value="2"/>
</dbReference>
<dbReference type="OrthoDB" id="7424801at2"/>
<reference evidence="3" key="1">
    <citation type="submission" date="2016-10" db="EMBL/GenBank/DDBJ databases">
        <authorList>
            <person name="Varghese N."/>
            <person name="Submissions S."/>
        </authorList>
    </citation>
    <scope>NUCLEOTIDE SEQUENCE [LARGE SCALE GENOMIC DNA]</scope>
    <source>
        <strain evidence="3">CGMCC 1.7715</strain>
    </source>
</reference>
<dbReference type="SUPFAM" id="SSF69618">
    <property type="entry name" value="HemD-like"/>
    <property type="match status" value="1"/>
</dbReference>
<evidence type="ECO:0000259" key="1">
    <source>
        <dbReference type="Pfam" id="PF02602"/>
    </source>
</evidence>
<sequence>MTCRVFVFRPEPGLSVTLETAKALGLDVKGCPLFKVKPVEWGTPKADDYDGLLVGSSNVFRHGGTHLTRLTSLPVYAVGEATAEGAREKGYMVARTGSGGLQALLDTMKPGERHMLRLAGEAHVELQGPEGMKLDTRIVYRTQPLDVSAEIADLMRLGGVVLLHSGEAAKRLFEECQRLEIDRSNLVLAVLGPRIAELAGDGWKSIHIANQPRDAELLALAEQLCQTMSN</sequence>
<accession>A0A1I5NQP5</accession>
<organism evidence="2 3">
    <name type="scientific">Qipengyuania nanhaisediminis</name>
    <dbReference type="NCBI Taxonomy" id="604088"/>
    <lineage>
        <taxon>Bacteria</taxon>
        <taxon>Pseudomonadati</taxon>
        <taxon>Pseudomonadota</taxon>
        <taxon>Alphaproteobacteria</taxon>
        <taxon>Sphingomonadales</taxon>
        <taxon>Erythrobacteraceae</taxon>
        <taxon>Qipengyuania</taxon>
    </lineage>
</organism>
<dbReference type="CDD" id="cd06578">
    <property type="entry name" value="HemD"/>
    <property type="match status" value="1"/>
</dbReference>
<dbReference type="InterPro" id="IPR036108">
    <property type="entry name" value="4pyrrol_syn_uPrphyn_synt_sf"/>
</dbReference>
<dbReference type="EMBL" id="FOWZ01000003">
    <property type="protein sequence ID" value="SFP24139.1"/>
    <property type="molecule type" value="Genomic_DNA"/>
</dbReference>
<proteinExistence type="predicted"/>
<dbReference type="GO" id="GO:0004852">
    <property type="term" value="F:uroporphyrinogen-III synthase activity"/>
    <property type="evidence" value="ECO:0007669"/>
    <property type="project" value="InterPro"/>
</dbReference>
<dbReference type="STRING" id="604088.SAMN04488060_2029"/>
<gene>
    <name evidence="2" type="ORF">SAMN04488060_2029</name>
</gene>
<dbReference type="InterPro" id="IPR003754">
    <property type="entry name" value="4pyrrol_synth_uPrphyn_synth"/>
</dbReference>
<dbReference type="GO" id="GO:0033014">
    <property type="term" value="P:tetrapyrrole biosynthetic process"/>
    <property type="evidence" value="ECO:0007669"/>
    <property type="project" value="InterPro"/>
</dbReference>
<name>A0A1I5NQP5_9SPHN</name>
<dbReference type="AlphaFoldDB" id="A0A1I5NQP5"/>
<evidence type="ECO:0000313" key="2">
    <source>
        <dbReference type="EMBL" id="SFP24139.1"/>
    </source>
</evidence>
<dbReference type="Proteomes" id="UP000199331">
    <property type="component" value="Unassembled WGS sequence"/>
</dbReference>
<dbReference type="Pfam" id="PF02602">
    <property type="entry name" value="HEM4"/>
    <property type="match status" value="1"/>
</dbReference>
<protein>
    <submittedName>
        <fullName evidence="2">Uroporphyrinogen-III synthase</fullName>
    </submittedName>
</protein>
<keyword evidence="3" id="KW-1185">Reference proteome</keyword>
<evidence type="ECO:0000313" key="3">
    <source>
        <dbReference type="Proteomes" id="UP000199331"/>
    </source>
</evidence>
<feature type="domain" description="Tetrapyrrole biosynthesis uroporphyrinogen III synthase" evidence="1">
    <location>
        <begin position="19"/>
        <end position="218"/>
    </location>
</feature>